<dbReference type="Proteomes" id="UP000005408">
    <property type="component" value="Unassembled WGS sequence"/>
</dbReference>
<feature type="region of interest" description="Disordered" evidence="1">
    <location>
        <begin position="126"/>
        <end position="169"/>
    </location>
</feature>
<accession>A0A8W8JKP8</accession>
<evidence type="ECO:0000313" key="3">
    <source>
        <dbReference type="Proteomes" id="UP000005408"/>
    </source>
</evidence>
<feature type="compositionally biased region" description="Basic and acidic residues" evidence="1">
    <location>
        <begin position="47"/>
        <end position="56"/>
    </location>
</feature>
<dbReference type="AlphaFoldDB" id="A0A8W8JKP8"/>
<sequence>MASSPQPEERQSPTQVAGRRAYIPSWLFRLPPTREQRMMDKIIPTPQERKSLREQARALQRGNSPQQNFIKSVEDFGSNKTIKARPGYAILSLDTNRTSFEHEEKEQEYQDLRKLLFDPKLKSKSDLDAQTIGSKSTGNRRKNRGKSSTTNSTAISSTTRDSRETGGNQNLSVKDFLQTSGVGLDHFQKHLLCVKKLAKRYRKNRRPHGVPGITVQVFD</sequence>
<feature type="compositionally biased region" description="Polar residues" evidence="1">
    <location>
        <begin position="61"/>
        <end position="70"/>
    </location>
</feature>
<evidence type="ECO:0000256" key="1">
    <source>
        <dbReference type="SAM" id="MobiDB-lite"/>
    </source>
</evidence>
<feature type="compositionally biased region" description="Low complexity" evidence="1">
    <location>
        <begin position="147"/>
        <end position="159"/>
    </location>
</feature>
<dbReference type="EnsemblMetazoa" id="G19850.1">
    <property type="protein sequence ID" value="G19850.1:cds"/>
    <property type="gene ID" value="G19850"/>
</dbReference>
<organism evidence="2 3">
    <name type="scientific">Magallana gigas</name>
    <name type="common">Pacific oyster</name>
    <name type="synonym">Crassostrea gigas</name>
    <dbReference type="NCBI Taxonomy" id="29159"/>
    <lineage>
        <taxon>Eukaryota</taxon>
        <taxon>Metazoa</taxon>
        <taxon>Spiralia</taxon>
        <taxon>Lophotrochozoa</taxon>
        <taxon>Mollusca</taxon>
        <taxon>Bivalvia</taxon>
        <taxon>Autobranchia</taxon>
        <taxon>Pteriomorphia</taxon>
        <taxon>Ostreida</taxon>
        <taxon>Ostreoidea</taxon>
        <taxon>Ostreidae</taxon>
        <taxon>Magallana</taxon>
    </lineage>
</organism>
<evidence type="ECO:0000313" key="2">
    <source>
        <dbReference type="EnsemblMetazoa" id="G19850.1:cds"/>
    </source>
</evidence>
<reference evidence="2" key="1">
    <citation type="submission" date="2022-08" db="UniProtKB">
        <authorList>
            <consortium name="EnsemblMetazoa"/>
        </authorList>
    </citation>
    <scope>IDENTIFICATION</scope>
    <source>
        <strain evidence="2">05x7-T-G4-1.051#20</strain>
    </source>
</reference>
<protein>
    <submittedName>
        <fullName evidence="2">Uncharacterized protein</fullName>
    </submittedName>
</protein>
<keyword evidence="3" id="KW-1185">Reference proteome</keyword>
<name>A0A8W8JKP8_MAGGI</name>
<feature type="region of interest" description="Disordered" evidence="1">
    <location>
        <begin position="43"/>
        <end position="72"/>
    </location>
</feature>
<proteinExistence type="predicted"/>